<sequence>MSIVRCPTEVLHHIFCLFCLHCHNTKCIPEDVDQNADYKALLALTQTNKRWRTIAMPILFHYPNKHLSSTYLFNVLNCQPNLARCALSLDLSISDNRAGRKHCSNDLITQMVAERVTKRSFPEPLVNKGQTSWESSLLLNLCSNITRLAIGEEGALDLRRHNLSQWEGSKLPTHLKYLEINMFIVSSWLCPILSSLLLASPELDTLVFRGYGTSLWRHDCELDVDTLRPVMERLTNIQLLGHTLGPEHQSAPILYPLIAAACNLRTFKYVLDALTCCNWGFYSPNLAGPHYYLHQSPSYIVGMLKAARNSLQHLTLDFNRMRLRSESMFISPREIHQFVRLHTLEIDQNCYCRHQLGRERLGEGWDKATYLADFLPTTVRRLTIFWTPGAARCRCSGCILYLGKRAVAGHFPNLEIVQVDIPFISDKYVTHGFVPERTWKKLKKAHVKEEEINGLRIKEAFEGSGVETRIRIWYATDGVSAYVDGPSHCNISRAFPSPYVSFAREPVPVSEMDWYITEQYNG</sequence>
<dbReference type="STRING" id="36050.A0A1B8ARU8"/>
<dbReference type="OMA" id="NTINWAD"/>
<protein>
    <recommendedName>
        <fullName evidence="4">F-box domain-containing protein</fullName>
    </recommendedName>
</protein>
<dbReference type="Proteomes" id="UP000091967">
    <property type="component" value="Unassembled WGS sequence"/>
</dbReference>
<keyword evidence="1" id="KW-0732">Signal</keyword>
<evidence type="ECO:0008006" key="4">
    <source>
        <dbReference type="Google" id="ProtNLM"/>
    </source>
</evidence>
<evidence type="ECO:0000256" key="1">
    <source>
        <dbReference type="SAM" id="SignalP"/>
    </source>
</evidence>
<feature type="signal peptide" evidence="1">
    <location>
        <begin position="1"/>
        <end position="27"/>
    </location>
</feature>
<accession>A0A1B8ARU8</accession>
<reference evidence="2 3" key="1">
    <citation type="submission" date="2016-06" db="EMBL/GenBank/DDBJ databases">
        <title>Living apart together: crosstalk between the core and supernumerary genomes in a fungal plant pathogen.</title>
        <authorList>
            <person name="Vanheule A."/>
            <person name="Audenaert K."/>
            <person name="Warris S."/>
            <person name="Van De Geest H."/>
            <person name="Schijlen E."/>
            <person name="Hofte M."/>
            <person name="De Saeger S."/>
            <person name="Haesaert G."/>
            <person name="Waalwijk C."/>
            <person name="Van Der Lee T."/>
        </authorList>
    </citation>
    <scope>NUCLEOTIDE SEQUENCE [LARGE SCALE GENOMIC DNA]</scope>
    <source>
        <strain evidence="2 3">2516</strain>
    </source>
</reference>
<dbReference type="SUPFAM" id="SSF52047">
    <property type="entry name" value="RNI-like"/>
    <property type="match status" value="1"/>
</dbReference>
<feature type="chain" id="PRO_5008603135" description="F-box domain-containing protein" evidence="1">
    <location>
        <begin position="28"/>
        <end position="522"/>
    </location>
</feature>
<dbReference type="AlphaFoldDB" id="A0A1B8ARU8"/>
<dbReference type="EMBL" id="LYXU01000002">
    <property type="protein sequence ID" value="OBS23279.1"/>
    <property type="molecule type" value="Genomic_DNA"/>
</dbReference>
<gene>
    <name evidence="2" type="ORF">FPOA_03831</name>
</gene>
<comment type="caution">
    <text evidence="2">The sequence shown here is derived from an EMBL/GenBank/DDBJ whole genome shotgun (WGS) entry which is preliminary data.</text>
</comment>
<evidence type="ECO:0000313" key="2">
    <source>
        <dbReference type="EMBL" id="OBS23279.1"/>
    </source>
</evidence>
<organism evidence="2 3">
    <name type="scientific">Fusarium poae</name>
    <dbReference type="NCBI Taxonomy" id="36050"/>
    <lineage>
        <taxon>Eukaryota</taxon>
        <taxon>Fungi</taxon>
        <taxon>Dikarya</taxon>
        <taxon>Ascomycota</taxon>
        <taxon>Pezizomycotina</taxon>
        <taxon>Sordariomycetes</taxon>
        <taxon>Hypocreomycetidae</taxon>
        <taxon>Hypocreales</taxon>
        <taxon>Nectriaceae</taxon>
        <taxon>Fusarium</taxon>
    </lineage>
</organism>
<keyword evidence="3" id="KW-1185">Reference proteome</keyword>
<name>A0A1B8ARU8_FUSPO</name>
<dbReference type="OrthoDB" id="2520703at2759"/>
<proteinExistence type="predicted"/>
<evidence type="ECO:0000313" key="3">
    <source>
        <dbReference type="Proteomes" id="UP000091967"/>
    </source>
</evidence>